<dbReference type="AlphaFoldDB" id="A0A1G8YG94"/>
<sequence length="93" mass="10783">MFSFVWEAFHFIEFAILYLLLAAALIANKRYHSLTDLAAMIATILYAFIDEIHQFYVPGRSFSQLDLVKDMAGIIVAWTVLGKFYLEKQEEKD</sequence>
<keyword evidence="1" id="KW-1133">Transmembrane helix</keyword>
<proteinExistence type="predicted"/>
<gene>
    <name evidence="3" type="ORF">SAMN05216243_1606</name>
</gene>
<evidence type="ECO:0000256" key="1">
    <source>
        <dbReference type="SAM" id="Phobius"/>
    </source>
</evidence>
<reference evidence="3 4" key="1">
    <citation type="submission" date="2016-10" db="EMBL/GenBank/DDBJ databases">
        <authorList>
            <person name="de Groot N.N."/>
        </authorList>
    </citation>
    <scope>NUCLEOTIDE SEQUENCE [LARGE SCALE GENOMIC DNA]</scope>
    <source>
        <strain evidence="3 4">CGMCC 1.6502</strain>
    </source>
</reference>
<evidence type="ECO:0000313" key="3">
    <source>
        <dbReference type="EMBL" id="SDK01939.1"/>
    </source>
</evidence>
<dbReference type="RefSeq" id="WP_175559288.1">
    <property type="nucleotide sequence ID" value="NZ_FNFL01000002.1"/>
</dbReference>
<keyword evidence="1" id="KW-0472">Membrane</keyword>
<dbReference type="NCBIfam" id="NF037970">
    <property type="entry name" value="vanZ_1"/>
    <property type="match status" value="1"/>
</dbReference>
<dbReference type="InterPro" id="IPR006976">
    <property type="entry name" value="VanZ-like"/>
</dbReference>
<dbReference type="Pfam" id="PF04892">
    <property type="entry name" value="VanZ"/>
    <property type="match status" value="1"/>
</dbReference>
<evidence type="ECO:0000259" key="2">
    <source>
        <dbReference type="Pfam" id="PF04892"/>
    </source>
</evidence>
<dbReference type="EMBL" id="FNFL01000002">
    <property type="protein sequence ID" value="SDK01939.1"/>
    <property type="molecule type" value="Genomic_DNA"/>
</dbReference>
<keyword evidence="4" id="KW-1185">Reference proteome</keyword>
<dbReference type="Proteomes" id="UP000198694">
    <property type="component" value="Unassembled WGS sequence"/>
</dbReference>
<accession>A0A1G8YG94</accession>
<keyword evidence="1" id="KW-0812">Transmembrane</keyword>
<evidence type="ECO:0000313" key="4">
    <source>
        <dbReference type="Proteomes" id="UP000198694"/>
    </source>
</evidence>
<name>A0A1G8YG94_9BACI</name>
<feature type="domain" description="VanZ-like" evidence="2">
    <location>
        <begin position="8"/>
        <end position="80"/>
    </location>
</feature>
<protein>
    <submittedName>
        <fullName evidence="3">VanZ like family protein</fullName>
    </submittedName>
</protein>
<feature type="transmembrane region" description="Helical" evidence="1">
    <location>
        <begin position="6"/>
        <end position="25"/>
    </location>
</feature>
<organism evidence="3 4">
    <name type="scientific">Sediminibacillus albus</name>
    <dbReference type="NCBI Taxonomy" id="407036"/>
    <lineage>
        <taxon>Bacteria</taxon>
        <taxon>Bacillati</taxon>
        <taxon>Bacillota</taxon>
        <taxon>Bacilli</taxon>
        <taxon>Bacillales</taxon>
        <taxon>Bacillaceae</taxon>
        <taxon>Sediminibacillus</taxon>
    </lineage>
</organism>